<dbReference type="InterPro" id="IPR052925">
    <property type="entry name" value="Phage_Integrase-like_Recomb"/>
</dbReference>
<dbReference type="Gene3D" id="1.10.150.130">
    <property type="match status" value="1"/>
</dbReference>
<dbReference type="InterPro" id="IPR002104">
    <property type="entry name" value="Integrase_catalytic"/>
</dbReference>
<dbReference type="PANTHER" id="PTHR34605:SF3">
    <property type="entry name" value="P CELL-TYPE AGGLUTINATION PROTEIN MAP4-LIKE-RELATED"/>
    <property type="match status" value="1"/>
</dbReference>
<dbReference type="Pfam" id="PF00589">
    <property type="entry name" value="Phage_integrase"/>
    <property type="match status" value="1"/>
</dbReference>
<dbReference type="EMBL" id="JBHLXD010000076">
    <property type="protein sequence ID" value="MFC0210709.1"/>
    <property type="molecule type" value="Genomic_DNA"/>
</dbReference>
<keyword evidence="8" id="KW-1185">Reference proteome</keyword>
<reference evidence="7 8" key="1">
    <citation type="submission" date="2024-09" db="EMBL/GenBank/DDBJ databases">
        <authorList>
            <person name="Sun Q."/>
            <person name="Mori K."/>
        </authorList>
    </citation>
    <scope>NUCLEOTIDE SEQUENCE [LARGE SCALE GENOMIC DNA]</scope>
    <source>
        <strain evidence="7 8">CCM 8543</strain>
    </source>
</reference>
<comment type="caution">
    <text evidence="7">The sequence shown here is derived from an EMBL/GenBank/DDBJ whole genome shotgun (WGS) entry which is preliminary data.</text>
</comment>
<accession>A0ABV6DDN3</accession>
<feature type="domain" description="Tyr recombinase" evidence="5">
    <location>
        <begin position="95"/>
        <end position="291"/>
    </location>
</feature>
<dbReference type="InterPro" id="IPR013762">
    <property type="entry name" value="Integrase-like_cat_sf"/>
</dbReference>
<dbReference type="SUPFAM" id="SSF47823">
    <property type="entry name" value="lambda integrase-like, N-terminal domain"/>
    <property type="match status" value="1"/>
</dbReference>
<protein>
    <submittedName>
        <fullName evidence="7">Site-specific integrase</fullName>
    </submittedName>
</protein>
<name>A0ABV6DDN3_9HYPH</name>
<dbReference type="CDD" id="cd00799">
    <property type="entry name" value="INT_Cre_C"/>
    <property type="match status" value="1"/>
</dbReference>
<dbReference type="PROSITE" id="PS51900">
    <property type="entry name" value="CB"/>
    <property type="match status" value="1"/>
</dbReference>
<dbReference type="SUPFAM" id="SSF56349">
    <property type="entry name" value="DNA breaking-rejoining enzymes"/>
    <property type="match status" value="1"/>
</dbReference>
<dbReference type="RefSeq" id="WP_378074792.1">
    <property type="nucleotide sequence ID" value="NZ_JBHLXD010000076.1"/>
</dbReference>
<proteinExistence type="predicted"/>
<evidence type="ECO:0000259" key="6">
    <source>
        <dbReference type="PROSITE" id="PS51900"/>
    </source>
</evidence>
<dbReference type="PANTHER" id="PTHR34605">
    <property type="entry name" value="PHAGE_INTEGRASE DOMAIN-CONTAINING PROTEIN"/>
    <property type="match status" value="1"/>
</dbReference>
<dbReference type="PROSITE" id="PS51898">
    <property type="entry name" value="TYR_RECOMBINASE"/>
    <property type="match status" value="1"/>
</dbReference>
<evidence type="ECO:0000256" key="4">
    <source>
        <dbReference type="PROSITE-ProRule" id="PRU01248"/>
    </source>
</evidence>
<dbReference type="Gene3D" id="1.10.443.10">
    <property type="entry name" value="Intergrase catalytic core"/>
    <property type="match status" value="1"/>
</dbReference>
<gene>
    <name evidence="7" type="ORF">ACFFJ2_20180</name>
</gene>
<dbReference type="Proteomes" id="UP001589755">
    <property type="component" value="Unassembled WGS sequence"/>
</dbReference>
<dbReference type="InterPro" id="IPR010998">
    <property type="entry name" value="Integrase_recombinase_N"/>
</dbReference>
<feature type="domain" description="Core-binding (CB)" evidence="6">
    <location>
        <begin position="1"/>
        <end position="69"/>
    </location>
</feature>
<evidence type="ECO:0000256" key="2">
    <source>
        <dbReference type="ARBA" id="ARBA00023125"/>
    </source>
</evidence>
<keyword evidence="3" id="KW-0233">DNA recombination</keyword>
<sequence>MAELVQDSLAGNTRRAYASDLERFLDWGGAIPATDEMVATYLAQHARSHAASTLARWLTSLAKAHRAAGLADPTESELVAATLRGIRRRHGRIPRQAKPLLRDDLLALLDSMGNGVKDARDRALLLIGFAGGFRRAELVALDIADIEPVRQGIILTIRRSKTDQYGEGRRIGIPHGRTRHCPVRALENWQTVSGIVHGAVFRRVNRHGHVLGQRLSGEAVSIILQQRLRDAGFDPAGYSGHSLRAGFATSAAQAGATSWKIRQQTGHASDAMLGRYIREGEMFSDNAAGMVL</sequence>
<dbReference type="InterPro" id="IPR044068">
    <property type="entry name" value="CB"/>
</dbReference>
<evidence type="ECO:0000259" key="5">
    <source>
        <dbReference type="PROSITE" id="PS51898"/>
    </source>
</evidence>
<keyword evidence="2 4" id="KW-0238">DNA-binding</keyword>
<evidence type="ECO:0000256" key="1">
    <source>
        <dbReference type="ARBA" id="ARBA00022908"/>
    </source>
</evidence>
<evidence type="ECO:0000256" key="3">
    <source>
        <dbReference type="ARBA" id="ARBA00023172"/>
    </source>
</evidence>
<dbReference type="InterPro" id="IPR011010">
    <property type="entry name" value="DNA_brk_join_enz"/>
</dbReference>
<keyword evidence="1" id="KW-0229">DNA integration</keyword>
<evidence type="ECO:0000313" key="8">
    <source>
        <dbReference type="Proteomes" id="UP001589755"/>
    </source>
</evidence>
<organism evidence="7 8">
    <name type="scientific">Chelativorans intermedius</name>
    <dbReference type="NCBI Taxonomy" id="515947"/>
    <lineage>
        <taxon>Bacteria</taxon>
        <taxon>Pseudomonadati</taxon>
        <taxon>Pseudomonadota</taxon>
        <taxon>Alphaproteobacteria</taxon>
        <taxon>Hyphomicrobiales</taxon>
        <taxon>Phyllobacteriaceae</taxon>
        <taxon>Chelativorans</taxon>
    </lineage>
</organism>
<evidence type="ECO:0000313" key="7">
    <source>
        <dbReference type="EMBL" id="MFC0210709.1"/>
    </source>
</evidence>